<protein>
    <submittedName>
        <fullName evidence="2">Rut operon repressor</fullName>
    </submittedName>
</protein>
<dbReference type="Pfam" id="PF17938">
    <property type="entry name" value="TetR_C_29"/>
    <property type="match status" value="1"/>
</dbReference>
<proteinExistence type="predicted"/>
<dbReference type="Proteomes" id="UP000273044">
    <property type="component" value="Chromosome"/>
</dbReference>
<dbReference type="OMA" id="YDRMIYY"/>
<dbReference type="OrthoDB" id="4726108at2"/>
<organism evidence="2 3">
    <name type="scientific">Arachnia propionica</name>
    <dbReference type="NCBI Taxonomy" id="1750"/>
    <lineage>
        <taxon>Bacteria</taxon>
        <taxon>Bacillati</taxon>
        <taxon>Actinomycetota</taxon>
        <taxon>Actinomycetes</taxon>
        <taxon>Propionibacteriales</taxon>
        <taxon>Propionibacteriaceae</taxon>
        <taxon>Arachnia</taxon>
    </lineage>
</organism>
<dbReference type="InterPro" id="IPR001647">
    <property type="entry name" value="HTH_TetR"/>
</dbReference>
<accession>A0A3N4D3H6</accession>
<dbReference type="InterPro" id="IPR009057">
    <property type="entry name" value="Homeodomain-like_sf"/>
</dbReference>
<dbReference type="SUPFAM" id="SSF48498">
    <property type="entry name" value="Tetracyclin repressor-like, C-terminal domain"/>
    <property type="match status" value="1"/>
</dbReference>
<dbReference type="Gene3D" id="1.10.357.10">
    <property type="entry name" value="Tetracycline Repressor, domain 2"/>
    <property type="match status" value="1"/>
</dbReference>
<gene>
    <name evidence="2" type="primary">rutR_2</name>
    <name evidence="2" type="ORF">NCTC12967_01907</name>
</gene>
<dbReference type="PROSITE" id="PS50977">
    <property type="entry name" value="HTH_TETR_2"/>
    <property type="match status" value="1"/>
</dbReference>
<dbReference type="InterPro" id="IPR041474">
    <property type="entry name" value="NicS_C"/>
</dbReference>
<dbReference type="GO" id="GO:0006355">
    <property type="term" value="P:regulation of DNA-templated transcription"/>
    <property type="evidence" value="ECO:0007669"/>
    <property type="project" value="UniProtKB-ARBA"/>
</dbReference>
<dbReference type="PANTHER" id="PTHR30328">
    <property type="entry name" value="TRANSCRIPTIONAL REPRESSOR"/>
    <property type="match status" value="1"/>
</dbReference>
<dbReference type="InterPro" id="IPR036271">
    <property type="entry name" value="Tet_transcr_reg_TetR-rel_C_sf"/>
</dbReference>
<dbReference type="EMBL" id="LR134406">
    <property type="protein sequence ID" value="VEH70605.1"/>
    <property type="molecule type" value="Genomic_DNA"/>
</dbReference>
<keyword evidence="3" id="KW-1185">Reference proteome</keyword>
<name>A0A3N4D3H6_9ACTN</name>
<dbReference type="InterPro" id="IPR050109">
    <property type="entry name" value="HTH-type_TetR-like_transc_reg"/>
</dbReference>
<dbReference type="AlphaFoldDB" id="A0A3N4D3H6"/>
<reference evidence="2 3" key="1">
    <citation type="submission" date="2018-12" db="EMBL/GenBank/DDBJ databases">
        <authorList>
            <consortium name="Pathogen Informatics"/>
        </authorList>
    </citation>
    <scope>NUCLEOTIDE SEQUENCE [LARGE SCALE GENOMIC DNA]</scope>
    <source>
        <strain evidence="2 3">NCTC12967</strain>
    </source>
</reference>
<evidence type="ECO:0000313" key="2">
    <source>
        <dbReference type="EMBL" id="VEH70605.1"/>
    </source>
</evidence>
<dbReference type="GO" id="GO:0003677">
    <property type="term" value="F:DNA binding"/>
    <property type="evidence" value="ECO:0007669"/>
    <property type="project" value="UniProtKB-UniRule"/>
</dbReference>
<evidence type="ECO:0000313" key="3">
    <source>
        <dbReference type="Proteomes" id="UP000273044"/>
    </source>
</evidence>
<evidence type="ECO:0000256" key="1">
    <source>
        <dbReference type="ARBA" id="ARBA00023125"/>
    </source>
</evidence>
<sequence length="214" mass="24107">MAGRQPQLTTREASRNLDRTRANILEVATDHFARNGFHGARVDEIANETATTKRMVYYCFGSKAGLFSACLRAEYARIRAYEQDLNLGALDPVTAVDTYVRATIRYHEVHPQLACLVRTENLLDSEHLAGSERTLSRPIIGTLDAVLARGRAEGAFREGISGVELHIAVTALGNYRITNQKTVRTLFDFDMRAPERLEHDLDHYCSMILNWLRA</sequence>
<dbReference type="PANTHER" id="PTHR30328:SF54">
    <property type="entry name" value="HTH-TYPE TRANSCRIPTIONAL REPRESSOR SCO4008"/>
    <property type="match status" value="1"/>
</dbReference>
<dbReference type="Pfam" id="PF00440">
    <property type="entry name" value="TetR_N"/>
    <property type="match status" value="1"/>
</dbReference>
<keyword evidence="1" id="KW-0238">DNA-binding</keyword>
<dbReference type="SUPFAM" id="SSF46689">
    <property type="entry name" value="Homeodomain-like"/>
    <property type="match status" value="1"/>
</dbReference>